<dbReference type="AlphaFoldDB" id="A0A6A5YH08"/>
<proteinExistence type="predicted"/>
<dbReference type="EMBL" id="ML977364">
    <property type="protein sequence ID" value="KAF2106253.1"/>
    <property type="molecule type" value="Genomic_DNA"/>
</dbReference>
<gene>
    <name evidence="2" type="ORF">BDV96DRAFT_607484</name>
</gene>
<dbReference type="Proteomes" id="UP000799770">
    <property type="component" value="Unassembled WGS sequence"/>
</dbReference>
<evidence type="ECO:0000256" key="1">
    <source>
        <dbReference type="SAM" id="MobiDB-lite"/>
    </source>
</evidence>
<sequence length="340" mass="39267">MTSELAPLDPDRSGNDVNSQSLLSKSEPSMPKSNGKRSPREYAHTIFRHSTQSEHVSLYPGIQYRSIARFLNTPSPSRTQPPIKTDAIFKHCNHEFAVLYDLTYNRKDARYFTSFSRSDAPQQFERYLVPYGHCGARYRVDPEIFRRQLQHGQNCEYFDLPDLPSSSMDIIKLSASTIGSNQVLTITRDEEEGALERHYYSLGQRPDLVGKSIVRQVWTLDAKHFSIEQHIFISVMKREEGWLALILLDHGRDLDEYVVRKRESKQGSSFRKPVSEAHTDYTISYIHRLIKQLLKDKAQSVLSRRFQMLKRSTPMSRAKFRIRLSKTIAIQANGLVKVLS</sequence>
<feature type="region of interest" description="Disordered" evidence="1">
    <location>
        <begin position="1"/>
        <end position="39"/>
    </location>
</feature>
<keyword evidence="3" id="KW-1185">Reference proteome</keyword>
<organism evidence="2 3">
    <name type="scientific">Lophiotrema nucula</name>
    <dbReference type="NCBI Taxonomy" id="690887"/>
    <lineage>
        <taxon>Eukaryota</taxon>
        <taxon>Fungi</taxon>
        <taxon>Dikarya</taxon>
        <taxon>Ascomycota</taxon>
        <taxon>Pezizomycotina</taxon>
        <taxon>Dothideomycetes</taxon>
        <taxon>Pleosporomycetidae</taxon>
        <taxon>Pleosporales</taxon>
        <taxon>Lophiotremataceae</taxon>
        <taxon>Lophiotrema</taxon>
    </lineage>
</organism>
<protein>
    <submittedName>
        <fullName evidence="2">Uncharacterized protein</fullName>
    </submittedName>
</protein>
<evidence type="ECO:0000313" key="3">
    <source>
        <dbReference type="Proteomes" id="UP000799770"/>
    </source>
</evidence>
<name>A0A6A5YH08_9PLEO</name>
<reference evidence="2" key="1">
    <citation type="journal article" date="2020" name="Stud. Mycol.">
        <title>101 Dothideomycetes genomes: a test case for predicting lifestyles and emergence of pathogens.</title>
        <authorList>
            <person name="Haridas S."/>
            <person name="Albert R."/>
            <person name="Binder M."/>
            <person name="Bloem J."/>
            <person name="Labutti K."/>
            <person name="Salamov A."/>
            <person name="Andreopoulos B."/>
            <person name="Baker S."/>
            <person name="Barry K."/>
            <person name="Bills G."/>
            <person name="Bluhm B."/>
            <person name="Cannon C."/>
            <person name="Castanera R."/>
            <person name="Culley D."/>
            <person name="Daum C."/>
            <person name="Ezra D."/>
            <person name="Gonzalez J."/>
            <person name="Henrissat B."/>
            <person name="Kuo A."/>
            <person name="Liang C."/>
            <person name="Lipzen A."/>
            <person name="Lutzoni F."/>
            <person name="Magnuson J."/>
            <person name="Mondo S."/>
            <person name="Nolan M."/>
            <person name="Ohm R."/>
            <person name="Pangilinan J."/>
            <person name="Park H.-J."/>
            <person name="Ramirez L."/>
            <person name="Alfaro M."/>
            <person name="Sun H."/>
            <person name="Tritt A."/>
            <person name="Yoshinaga Y."/>
            <person name="Zwiers L.-H."/>
            <person name="Turgeon B."/>
            <person name="Goodwin S."/>
            <person name="Spatafora J."/>
            <person name="Crous P."/>
            <person name="Grigoriev I."/>
        </authorList>
    </citation>
    <scope>NUCLEOTIDE SEQUENCE</scope>
    <source>
        <strain evidence="2">CBS 627.86</strain>
    </source>
</reference>
<feature type="compositionally biased region" description="Polar residues" evidence="1">
    <location>
        <begin position="15"/>
        <end position="27"/>
    </location>
</feature>
<accession>A0A6A5YH08</accession>
<evidence type="ECO:0000313" key="2">
    <source>
        <dbReference type="EMBL" id="KAF2106253.1"/>
    </source>
</evidence>